<evidence type="ECO:0000313" key="2">
    <source>
        <dbReference type="EMBL" id="OEG69755.1"/>
    </source>
</evidence>
<evidence type="ECO:0000256" key="1">
    <source>
        <dbReference type="SAM" id="Phobius"/>
    </source>
</evidence>
<keyword evidence="3" id="KW-1185">Reference proteome</keyword>
<organism evidence="2 3">
    <name type="scientific">Endomicrobium trichonymphae</name>
    <dbReference type="NCBI Taxonomy" id="1408204"/>
    <lineage>
        <taxon>Bacteria</taxon>
        <taxon>Pseudomonadati</taxon>
        <taxon>Elusimicrobiota</taxon>
        <taxon>Endomicrobiia</taxon>
        <taxon>Endomicrobiales</taxon>
        <taxon>Endomicrobiaceae</taxon>
        <taxon>Candidatus Endomicrobiellum</taxon>
    </lineage>
</organism>
<comment type="caution">
    <text evidence="2">The sequence shown here is derived from an EMBL/GenBank/DDBJ whole genome shotgun (WGS) entry which is preliminary data.</text>
</comment>
<proteinExistence type="predicted"/>
<keyword evidence="1" id="KW-0472">Membrane</keyword>
<gene>
    <name evidence="2" type="ORF">ATZ36_07605</name>
</gene>
<feature type="transmembrane region" description="Helical" evidence="1">
    <location>
        <begin position="47"/>
        <end position="69"/>
    </location>
</feature>
<dbReference type="AlphaFoldDB" id="A0A1E5IH86"/>
<name>A0A1E5IH86_ENDTX</name>
<protein>
    <submittedName>
        <fullName evidence="2">Uncharacterized protein</fullName>
    </submittedName>
</protein>
<reference evidence="2 3" key="1">
    <citation type="submission" date="2015-11" db="EMBL/GenBank/DDBJ databases">
        <title>Evidence for parallel genomic evolution in an endosymbiosis of termite gut flagellates.</title>
        <authorList>
            <person name="Zheng H."/>
        </authorList>
    </citation>
    <scope>NUCLEOTIDE SEQUENCE [LARGE SCALE GENOMIC DNA]</scope>
    <source>
        <strain evidence="2 3">CET450</strain>
    </source>
</reference>
<feature type="transmembrane region" description="Helical" evidence="1">
    <location>
        <begin position="14"/>
        <end position="35"/>
    </location>
</feature>
<dbReference type="EMBL" id="LNVX01000569">
    <property type="protein sequence ID" value="OEG69755.1"/>
    <property type="molecule type" value="Genomic_DNA"/>
</dbReference>
<evidence type="ECO:0000313" key="3">
    <source>
        <dbReference type="Proteomes" id="UP000095237"/>
    </source>
</evidence>
<keyword evidence="1" id="KW-0812">Transmembrane</keyword>
<accession>A0A1E5IH86</accession>
<dbReference type="Proteomes" id="UP000095237">
    <property type="component" value="Unassembled WGS sequence"/>
</dbReference>
<keyword evidence="1" id="KW-1133">Transmembrane helix</keyword>
<sequence>MLGFLGCGIKFERFIIPFMYGLLLFSVKIFSLFIIDRVGSSPPRYSLYAMILAITSRKFFILNLFFVLFQYKKDQADAL</sequence>